<sequence length="505" mass="54267">MNQPRAFAAVLATETNTFSPIRIDINAFKASLLARPGEHPETPTLCSAVVTEGRRFARENGWQLVEGTAAWADPAGLVSKATYEGLRDEILDQIGAGGPFDVVVLGLHGAMVADGYDDPEGDFLERVRAAVGPDVPVIATLDPHSHLTAKRVAAADALIAFKEFPHVDFVDRAVDAWRIAGDTVAGRVRPVISIYDPKMIDVFPTSTQPMRRFVDDMVRKEAEIAGILSLSVIHGFLAGDVPEMGTKIIAVTDDDKVLGGAVAQELGEALFKLRGKVRSAELGPSEAFDRALAYDGGPVTVADMWDNPGGGTAGDATVLLREAIDRKLDSIAFGSVWDPIAVQLCHAAGEGARMMLRFGAKSAPETGNPIDAEVEIVRNIAKAEQRFGDSIVPIGDASLIRVGGVEVILNSTRAQCFDTSLFSNFGIDPSDRKILVVKSTNHFYQSFAQVSPLILYCAAGRAYPTDPRTTPYKKAPRNIWPICDRESPEEPQYLFEPGLAGSLGE</sequence>
<dbReference type="InterPro" id="IPR009197">
    <property type="entry name" value="MlrC"/>
</dbReference>
<evidence type="ECO:0000259" key="2">
    <source>
        <dbReference type="Pfam" id="PF07171"/>
    </source>
</evidence>
<evidence type="ECO:0000256" key="1">
    <source>
        <dbReference type="PIRNR" id="PIRNR012702"/>
    </source>
</evidence>
<feature type="domain" description="Microcystin LR degradation protein MlrC C-terminal" evidence="2">
    <location>
        <begin position="301"/>
        <end position="474"/>
    </location>
</feature>
<dbReference type="InterPro" id="IPR010799">
    <property type="entry name" value="MlrC_C"/>
</dbReference>
<keyword evidence="1" id="KW-0479">Metal-binding</keyword>
<dbReference type="Pfam" id="PF07364">
    <property type="entry name" value="DUF1485"/>
    <property type="match status" value="1"/>
</dbReference>
<reference evidence="4 5" key="1">
    <citation type="journal article" date="2016" name="Int. J. Syst. Evol. Microbiol.">
        <title>Labrenzia salina sp. nov., isolated from the rhizosphere of the halophyte Arthrocnemum macrostachyum.</title>
        <authorList>
            <person name="Camacho M."/>
            <person name="Redondo-Gomez S."/>
            <person name="Rodriguez-Llorente I."/>
            <person name="Rohde M."/>
            <person name="Sproer C."/>
            <person name="Schumann P."/>
            <person name="Klenk H.P."/>
            <person name="Montero-Calasanz M.D.C."/>
        </authorList>
    </citation>
    <scope>NUCLEOTIDE SEQUENCE [LARGE SCALE GENOMIC DNA]</scope>
    <source>
        <strain evidence="4 5">DSM 29163</strain>
    </source>
</reference>
<keyword evidence="5" id="KW-1185">Reference proteome</keyword>
<proteinExistence type="inferred from homology"/>
<comment type="caution">
    <text evidence="4">The sequence shown here is derived from an EMBL/GenBank/DDBJ whole genome shotgun (WGS) entry which is preliminary data.</text>
</comment>
<keyword evidence="1" id="KW-0378">Hydrolase</keyword>
<keyword evidence="1" id="KW-0645">Protease</keyword>
<evidence type="ECO:0000259" key="3">
    <source>
        <dbReference type="Pfam" id="PF07364"/>
    </source>
</evidence>
<protein>
    <recommendedName>
        <fullName evidence="1">Microcystinase C</fullName>
        <shortName evidence="1">MlrC</shortName>
    </recommendedName>
</protein>
<gene>
    <name evidence="4" type="ORF">ON753_10850</name>
</gene>
<accession>A0ABT3R195</accession>
<dbReference type="Pfam" id="PF07171">
    <property type="entry name" value="MlrC_C"/>
    <property type="match status" value="1"/>
</dbReference>
<dbReference type="RefSeq" id="WP_265962531.1">
    <property type="nucleotide sequence ID" value="NZ_JAPEVI010000003.1"/>
</dbReference>
<comment type="function">
    <text evidence="1">Involved in peptidolytic degradation of cyclic heptapeptide hepatotoxin microcystin (MC).</text>
</comment>
<organism evidence="4 5">
    <name type="scientific">Roseibium salinum</name>
    <dbReference type="NCBI Taxonomy" id="1604349"/>
    <lineage>
        <taxon>Bacteria</taxon>
        <taxon>Pseudomonadati</taxon>
        <taxon>Pseudomonadota</taxon>
        <taxon>Alphaproteobacteria</taxon>
        <taxon>Hyphomicrobiales</taxon>
        <taxon>Stappiaceae</taxon>
        <taxon>Roseibium</taxon>
    </lineage>
</organism>
<evidence type="ECO:0000313" key="4">
    <source>
        <dbReference type="EMBL" id="MCX2722870.1"/>
    </source>
</evidence>
<dbReference type="PIRSF" id="PIRSF012702">
    <property type="entry name" value="UCP012702"/>
    <property type="match status" value="1"/>
</dbReference>
<evidence type="ECO:0000313" key="5">
    <source>
        <dbReference type="Proteomes" id="UP001300261"/>
    </source>
</evidence>
<dbReference type="Proteomes" id="UP001300261">
    <property type="component" value="Unassembled WGS sequence"/>
</dbReference>
<comment type="cofactor">
    <cofactor evidence="1">
        <name>Zn(2+)</name>
        <dbReference type="ChEBI" id="CHEBI:29105"/>
    </cofactor>
    <text evidence="1">Binds 1 zinc ion per subunit.</text>
</comment>
<dbReference type="InterPro" id="IPR015995">
    <property type="entry name" value="MlrC_N"/>
</dbReference>
<keyword evidence="1" id="KW-0482">Metalloprotease</keyword>
<name>A0ABT3R195_9HYPH</name>
<feature type="domain" description="Microcystin LR degradation protein MlrC N-terminal" evidence="3">
    <location>
        <begin position="5"/>
        <end position="291"/>
    </location>
</feature>
<comment type="similarity">
    <text evidence="1">Belongs to the peptidase M81 family.</text>
</comment>
<dbReference type="EMBL" id="JAPEVI010000003">
    <property type="protein sequence ID" value="MCX2722870.1"/>
    <property type="molecule type" value="Genomic_DNA"/>
</dbReference>